<dbReference type="Pfam" id="PF11692">
    <property type="entry name" value="DUF3289"/>
    <property type="match status" value="1"/>
</dbReference>
<dbReference type="NCBIfam" id="TIGR03034">
    <property type="entry name" value="YPO3983 family protein"/>
    <property type="match status" value="1"/>
</dbReference>
<name>A0ABM7AFS0_YERPU</name>
<accession>A0ABM7AFS0</accession>
<protein>
    <submittedName>
        <fullName evidence="1">DUF3289 family protein</fullName>
    </submittedName>
</protein>
<evidence type="ECO:0000313" key="2">
    <source>
        <dbReference type="Proteomes" id="UP000268669"/>
    </source>
</evidence>
<dbReference type="EMBL" id="CP033713">
    <property type="protein sequence ID" value="AYW91370.1"/>
    <property type="molecule type" value="Genomic_DNA"/>
</dbReference>
<dbReference type="InterPro" id="IPR017483">
    <property type="entry name" value="CHP03034"/>
</dbReference>
<proteinExistence type="predicted"/>
<sequence>MTETNMTEKKAPPKTLPLQFPLCIFKTRNRMDDYGAADMKNGDLTEAELKGKFNLRGVSVTLDPYTGEKTPTSFAMDHFNKKPKEKVNKAEVARVLFDEFRHLSDTFSFSGKYQSIMRKMITHMQINNGAPFRDLLLDSALKEQILSDKSKKSSLVIIQSILEKTINWKEGHYSSNDESILSDAVKKSILPRFNRWKDRANGLGITVHAIHATHITIKSLKIDGDMFHATVHYRSQDHFGLDDTDVLDPFYRQFRIFHIWFVLQRWKGLGYKPFLTNMEATLEITGVRPKNAKK</sequence>
<evidence type="ECO:0000313" key="1">
    <source>
        <dbReference type="EMBL" id="AYW91370.1"/>
    </source>
</evidence>
<dbReference type="Proteomes" id="UP000268669">
    <property type="component" value="Chromosome"/>
</dbReference>
<reference evidence="1" key="1">
    <citation type="submission" date="2018-11" db="EMBL/GenBank/DDBJ databases">
        <title>FDA dAtabase for Regulatory Grade micrObial Sequences (FDA-ARGOS): Supporting development and validation of Infectious Disease Dx tests.</title>
        <authorList>
            <person name="Bliska J."/>
            <person name="Cleland M.-M."/>
            <person name="Tallon L."/>
            <person name="Sadzewicz L."/>
            <person name="Zhao X."/>
            <person name="Vavikolanu K."/>
            <person name="Mehta A."/>
            <person name="Aluvathingal J."/>
            <person name="Nadendla S."/>
            <person name="Yan Y."/>
            <person name="Sichtig H."/>
        </authorList>
    </citation>
    <scope>NUCLEOTIDE SEQUENCE [LARGE SCALE GENOMIC DNA]</scope>
    <source>
        <strain evidence="1">FDAARGOS_581</strain>
    </source>
</reference>
<gene>
    <name evidence="1" type="ORF">EGX47_08590</name>
</gene>
<organism evidence="1 2">
    <name type="scientific">Yersinia pseudotuberculosis</name>
    <dbReference type="NCBI Taxonomy" id="633"/>
    <lineage>
        <taxon>Bacteria</taxon>
        <taxon>Pseudomonadati</taxon>
        <taxon>Pseudomonadota</taxon>
        <taxon>Gammaproteobacteria</taxon>
        <taxon>Enterobacterales</taxon>
        <taxon>Yersiniaceae</taxon>
        <taxon>Yersinia</taxon>
    </lineage>
</organism>
<keyword evidence="2" id="KW-1185">Reference proteome</keyword>
<dbReference type="RefSeq" id="WP_011193276.1">
    <property type="nucleotide sequence ID" value="NZ_CP033713.1"/>
</dbReference>